<dbReference type="PANTHER" id="PTHR42732">
    <property type="entry name" value="BETA-GALACTOSIDASE"/>
    <property type="match status" value="1"/>
</dbReference>
<proteinExistence type="inferred from homology"/>
<dbReference type="Pfam" id="PF02837">
    <property type="entry name" value="Glyco_hydro_2_N"/>
    <property type="match status" value="1"/>
</dbReference>
<dbReference type="InterPro" id="IPR017853">
    <property type="entry name" value="GH"/>
</dbReference>
<evidence type="ECO:0000256" key="1">
    <source>
        <dbReference type="ARBA" id="ARBA00007401"/>
    </source>
</evidence>
<keyword evidence="2" id="KW-0378">Hydrolase</keyword>
<evidence type="ECO:0000256" key="3">
    <source>
        <dbReference type="ARBA" id="ARBA00023295"/>
    </source>
</evidence>
<dbReference type="SUPFAM" id="SSF49303">
    <property type="entry name" value="beta-Galactosidase/glucuronidase domain"/>
    <property type="match status" value="1"/>
</dbReference>
<comment type="similarity">
    <text evidence="1">Belongs to the glycosyl hydrolase 2 family.</text>
</comment>
<protein>
    <submittedName>
        <fullName evidence="7">Unannotated protein</fullName>
    </submittedName>
</protein>
<dbReference type="InterPro" id="IPR013783">
    <property type="entry name" value="Ig-like_fold"/>
</dbReference>
<dbReference type="GO" id="GO:0004553">
    <property type="term" value="F:hydrolase activity, hydrolyzing O-glycosyl compounds"/>
    <property type="evidence" value="ECO:0007669"/>
    <property type="project" value="InterPro"/>
</dbReference>
<evidence type="ECO:0000256" key="2">
    <source>
        <dbReference type="ARBA" id="ARBA00022801"/>
    </source>
</evidence>
<dbReference type="SUPFAM" id="SSF51445">
    <property type="entry name" value="(Trans)glycosidases"/>
    <property type="match status" value="1"/>
</dbReference>
<dbReference type="Pfam" id="PF00703">
    <property type="entry name" value="Glyco_hydro_2"/>
    <property type="match status" value="1"/>
</dbReference>
<dbReference type="Gene3D" id="2.60.40.10">
    <property type="entry name" value="Immunoglobulins"/>
    <property type="match status" value="1"/>
</dbReference>
<dbReference type="InterPro" id="IPR051913">
    <property type="entry name" value="GH2_Domain-Containing"/>
</dbReference>
<dbReference type="PANTHER" id="PTHR42732:SF1">
    <property type="entry name" value="BETA-MANNOSIDASE"/>
    <property type="match status" value="1"/>
</dbReference>
<accession>A0A6J7IS73</accession>
<dbReference type="InterPro" id="IPR006103">
    <property type="entry name" value="Glyco_hydro_2_cat"/>
</dbReference>
<dbReference type="SUPFAM" id="SSF49785">
    <property type="entry name" value="Galactose-binding domain-like"/>
    <property type="match status" value="1"/>
</dbReference>
<evidence type="ECO:0000313" key="7">
    <source>
        <dbReference type="EMBL" id="CAB4933601.1"/>
    </source>
</evidence>
<evidence type="ECO:0000259" key="6">
    <source>
        <dbReference type="Pfam" id="PF02837"/>
    </source>
</evidence>
<gene>
    <name evidence="7" type="ORF">UFOPK3674_01323</name>
</gene>
<dbReference type="Gene3D" id="2.60.120.260">
    <property type="entry name" value="Galactose-binding domain-like"/>
    <property type="match status" value="1"/>
</dbReference>
<dbReference type="InterPro" id="IPR008979">
    <property type="entry name" value="Galactose-bd-like_sf"/>
</dbReference>
<dbReference type="AlphaFoldDB" id="A0A6J7IS73"/>
<dbReference type="InterPro" id="IPR006104">
    <property type="entry name" value="Glyco_hydro_2_N"/>
</dbReference>
<feature type="domain" description="Glycosyl hydrolases family 2 sugar binding" evidence="6">
    <location>
        <begin position="103"/>
        <end position="210"/>
    </location>
</feature>
<name>A0A6J7IS73_9ZZZZ</name>
<dbReference type="GO" id="GO:0005975">
    <property type="term" value="P:carbohydrate metabolic process"/>
    <property type="evidence" value="ECO:0007669"/>
    <property type="project" value="InterPro"/>
</dbReference>
<dbReference type="InterPro" id="IPR006101">
    <property type="entry name" value="Glyco_hydro_2"/>
</dbReference>
<dbReference type="InterPro" id="IPR006102">
    <property type="entry name" value="Ig-like_GH2"/>
</dbReference>
<organism evidence="7">
    <name type="scientific">freshwater metagenome</name>
    <dbReference type="NCBI Taxonomy" id="449393"/>
    <lineage>
        <taxon>unclassified sequences</taxon>
        <taxon>metagenomes</taxon>
        <taxon>ecological metagenomes</taxon>
    </lineage>
</organism>
<dbReference type="InterPro" id="IPR036156">
    <property type="entry name" value="Beta-gal/glucu_dom_sf"/>
</dbReference>
<reference evidence="7" key="1">
    <citation type="submission" date="2020-05" db="EMBL/GenBank/DDBJ databases">
        <authorList>
            <person name="Chiriac C."/>
            <person name="Salcher M."/>
            <person name="Ghai R."/>
            <person name="Kavagutti S V."/>
        </authorList>
    </citation>
    <scope>NUCLEOTIDE SEQUENCE</scope>
</reference>
<feature type="domain" description="Glycoside hydrolase family 2 immunoglobulin-like beta-sandwich" evidence="4">
    <location>
        <begin position="218"/>
        <end position="321"/>
    </location>
</feature>
<dbReference type="Gene3D" id="3.20.20.80">
    <property type="entry name" value="Glycosidases"/>
    <property type="match status" value="1"/>
</dbReference>
<dbReference type="Pfam" id="PF02836">
    <property type="entry name" value="Glyco_hydro_2_C"/>
    <property type="match status" value="1"/>
</dbReference>
<evidence type="ECO:0000259" key="5">
    <source>
        <dbReference type="Pfam" id="PF02836"/>
    </source>
</evidence>
<feature type="domain" description="Glycoside hydrolase family 2 catalytic" evidence="5">
    <location>
        <begin position="323"/>
        <end position="544"/>
    </location>
</feature>
<evidence type="ECO:0000259" key="4">
    <source>
        <dbReference type="Pfam" id="PF00703"/>
    </source>
</evidence>
<dbReference type="PRINTS" id="PR00132">
    <property type="entry name" value="GLHYDRLASE2"/>
</dbReference>
<keyword evidence="3" id="KW-0326">Glycosidase</keyword>
<sequence>MRSCRRIAFACGLAVLVLGAQLTAGASAAPTAPDGGRPAARTLYADGPSGRFLVDGTWLRRLDPSDVGQRAGWQRQAAAVGWDEVSVPDAWNARDESVASYLGSVAWYRRDLRLPAGSARRSWVLRFESVNYRATIWLNGRRLATHAGAYLPFELRLPRRILRRTGVNRIVLRVDSRRTSSDFPPAKTDARGRPLGGWWNYGGILREVYLRAIDDVDIAALSVSTELPCARCSATVRWDAELRNLGARPRTVTVSARWGARRLTLGRATLGPGVTAHVGRALRVANPHLWSPSDPHLYDASVRVAAGSRTLQRFTRKVGVRSVKVTGGRLLLNGQPLNLRGVGLQEDSRAHGFAIDNAVRDRQLGWARELGSSIIRAHYPLHPHTLELADREGVLVWSEVPVYQVETEELAKSAVRDAAVEVLRTSILTNRDHPSVLLWAIGNELSSRPGPAQAAYISAAVAVARQLDPGRPVGIAVGAIPGVGCQSDYAPLDVIGLNDYFGWYPGPAGASADRDLLSGYLDEMRACYPKQALMISEFGAEANRDGPVEERGTYAFQSDFAAYHLDVYATKGWLSGAIWWALQEFRVRPAWDGGNPWPSPPLHQKGVVTFDGAPKPAFATLQRLFRATRQFDAR</sequence>
<dbReference type="EMBL" id="CAFBMX010000006">
    <property type="protein sequence ID" value="CAB4933601.1"/>
    <property type="molecule type" value="Genomic_DNA"/>
</dbReference>